<sequence length="171" mass="18881">MIRLTDTLAQRRILYPRPIATLPDIMILDIPAAFAGPTLPLGHYYPIILETEAELRELVDYLDAPRPAVIVPDLLDRRPTALCASQITLAHYAPPNPGWPYLLLCHWPRACTRLVPPSTDMFARGSYTMELLHTSPQLGHQSLMLLETLRTGQELDVTIVPPSGPTPGGSA</sequence>
<evidence type="ECO:0000313" key="1">
    <source>
        <dbReference type="EMBL" id="RJG53982.1"/>
    </source>
</evidence>
<name>A0A418YR37_9SPHN</name>
<reference evidence="1 2" key="1">
    <citation type="submission" date="2018-08" db="EMBL/GenBank/DDBJ databases">
        <title>Sphingobium sp. EO9.</title>
        <authorList>
            <person name="Park Y."/>
            <person name="Kim K.H."/>
            <person name="Jeon C.O."/>
        </authorList>
    </citation>
    <scope>NUCLEOTIDE SEQUENCE [LARGE SCALE GENOMIC DNA]</scope>
    <source>
        <strain evidence="1 2">EO9</strain>
    </source>
</reference>
<dbReference type="Proteomes" id="UP000283469">
    <property type="component" value="Unassembled WGS sequence"/>
</dbReference>
<dbReference type="RefSeq" id="WP_119747624.1">
    <property type="nucleotide sequence ID" value="NZ_QVRA01000012.1"/>
</dbReference>
<dbReference type="AlphaFoldDB" id="A0A418YR37"/>
<evidence type="ECO:0000313" key="2">
    <source>
        <dbReference type="Proteomes" id="UP000283469"/>
    </source>
</evidence>
<proteinExistence type="predicted"/>
<accession>A0A418YR37</accession>
<protein>
    <submittedName>
        <fullName evidence="1">Uncharacterized protein</fullName>
    </submittedName>
</protein>
<dbReference type="OrthoDB" id="7475420at2"/>
<dbReference type="EMBL" id="QVRA01000012">
    <property type="protein sequence ID" value="RJG53982.1"/>
    <property type="molecule type" value="Genomic_DNA"/>
</dbReference>
<organism evidence="1 2">
    <name type="scientific">Sphingobium terrigena</name>
    <dbReference type="NCBI Taxonomy" id="2304063"/>
    <lineage>
        <taxon>Bacteria</taxon>
        <taxon>Pseudomonadati</taxon>
        <taxon>Pseudomonadota</taxon>
        <taxon>Alphaproteobacteria</taxon>
        <taxon>Sphingomonadales</taxon>
        <taxon>Sphingomonadaceae</taxon>
        <taxon>Sphingobium</taxon>
    </lineage>
</organism>
<comment type="caution">
    <text evidence="1">The sequence shown here is derived from an EMBL/GenBank/DDBJ whole genome shotgun (WGS) entry which is preliminary data.</text>
</comment>
<gene>
    <name evidence="1" type="ORF">D0Z70_14535</name>
</gene>
<keyword evidence="2" id="KW-1185">Reference proteome</keyword>